<gene>
    <name evidence="1" type="ORF">E2562_019558</name>
</gene>
<dbReference type="Proteomes" id="UP000479710">
    <property type="component" value="Unassembled WGS sequence"/>
</dbReference>
<dbReference type="AlphaFoldDB" id="A0A6G1BY76"/>
<accession>A0A6G1BY76</accession>
<name>A0A6G1BY76_9ORYZ</name>
<protein>
    <submittedName>
        <fullName evidence="1">Uncharacterized protein</fullName>
    </submittedName>
</protein>
<keyword evidence="2" id="KW-1185">Reference proteome</keyword>
<comment type="caution">
    <text evidence="1">The sequence shown here is derived from an EMBL/GenBank/DDBJ whole genome shotgun (WGS) entry which is preliminary data.</text>
</comment>
<organism evidence="1 2">
    <name type="scientific">Oryza meyeriana var. granulata</name>
    <dbReference type="NCBI Taxonomy" id="110450"/>
    <lineage>
        <taxon>Eukaryota</taxon>
        <taxon>Viridiplantae</taxon>
        <taxon>Streptophyta</taxon>
        <taxon>Embryophyta</taxon>
        <taxon>Tracheophyta</taxon>
        <taxon>Spermatophyta</taxon>
        <taxon>Magnoliopsida</taxon>
        <taxon>Liliopsida</taxon>
        <taxon>Poales</taxon>
        <taxon>Poaceae</taxon>
        <taxon>BOP clade</taxon>
        <taxon>Oryzoideae</taxon>
        <taxon>Oryzeae</taxon>
        <taxon>Oryzinae</taxon>
        <taxon>Oryza</taxon>
        <taxon>Oryza meyeriana</taxon>
    </lineage>
</organism>
<sequence>MDYLPSSKAPARWAVDNQVKSSDRIILIHAINKTQLAPAVGADTDLAVMERELEWIHQSRIRRMNERARHADREDSIWQTVYVPDIDHIPQDYQQVATHFDERNACVLD</sequence>
<reference evidence="1 2" key="1">
    <citation type="submission" date="2019-11" db="EMBL/GenBank/DDBJ databases">
        <title>Whole genome sequence of Oryza granulata.</title>
        <authorList>
            <person name="Li W."/>
        </authorList>
    </citation>
    <scope>NUCLEOTIDE SEQUENCE [LARGE SCALE GENOMIC DNA]</scope>
    <source>
        <strain evidence="2">cv. Menghai</strain>
        <tissue evidence="1">Leaf</tissue>
    </source>
</reference>
<dbReference type="OrthoDB" id="843225at2759"/>
<evidence type="ECO:0000313" key="1">
    <source>
        <dbReference type="EMBL" id="KAF0892900.1"/>
    </source>
</evidence>
<evidence type="ECO:0000313" key="2">
    <source>
        <dbReference type="Proteomes" id="UP000479710"/>
    </source>
</evidence>
<proteinExistence type="predicted"/>
<dbReference type="EMBL" id="SPHZ02000011">
    <property type="protein sequence ID" value="KAF0892900.1"/>
    <property type="molecule type" value="Genomic_DNA"/>
</dbReference>